<evidence type="ECO:0000313" key="3">
    <source>
        <dbReference type="Proteomes" id="UP000827092"/>
    </source>
</evidence>
<evidence type="ECO:0000313" key="2">
    <source>
        <dbReference type="EMBL" id="KAG8171219.1"/>
    </source>
</evidence>
<feature type="region of interest" description="Disordered" evidence="1">
    <location>
        <begin position="1"/>
        <end position="56"/>
    </location>
</feature>
<evidence type="ECO:0000256" key="1">
    <source>
        <dbReference type="SAM" id="MobiDB-lite"/>
    </source>
</evidence>
<protein>
    <submittedName>
        <fullName evidence="2">Uncharacterized protein</fullName>
    </submittedName>
</protein>
<reference evidence="2 3" key="1">
    <citation type="journal article" date="2022" name="Nat. Ecol. Evol.">
        <title>A masculinizing supergene underlies an exaggerated male reproductive morph in a spider.</title>
        <authorList>
            <person name="Hendrickx F."/>
            <person name="De Corte Z."/>
            <person name="Sonet G."/>
            <person name="Van Belleghem S.M."/>
            <person name="Kostlbacher S."/>
            <person name="Vangestel C."/>
        </authorList>
    </citation>
    <scope>NUCLEOTIDE SEQUENCE [LARGE SCALE GENOMIC DNA]</scope>
    <source>
        <strain evidence="2">W744_W776</strain>
    </source>
</reference>
<keyword evidence="3" id="KW-1185">Reference proteome</keyword>
<dbReference type="AlphaFoldDB" id="A0AAV6THA7"/>
<gene>
    <name evidence="2" type="ORF">JTE90_004142</name>
</gene>
<dbReference type="Proteomes" id="UP000827092">
    <property type="component" value="Unassembled WGS sequence"/>
</dbReference>
<accession>A0AAV6THA7</accession>
<organism evidence="2 3">
    <name type="scientific">Oedothorax gibbosus</name>
    <dbReference type="NCBI Taxonomy" id="931172"/>
    <lineage>
        <taxon>Eukaryota</taxon>
        <taxon>Metazoa</taxon>
        <taxon>Ecdysozoa</taxon>
        <taxon>Arthropoda</taxon>
        <taxon>Chelicerata</taxon>
        <taxon>Arachnida</taxon>
        <taxon>Araneae</taxon>
        <taxon>Araneomorphae</taxon>
        <taxon>Entelegynae</taxon>
        <taxon>Araneoidea</taxon>
        <taxon>Linyphiidae</taxon>
        <taxon>Erigoninae</taxon>
        <taxon>Oedothorax</taxon>
    </lineage>
</organism>
<comment type="caution">
    <text evidence="2">The sequence shown here is derived from an EMBL/GenBank/DDBJ whole genome shotgun (WGS) entry which is preliminary data.</text>
</comment>
<proteinExistence type="predicted"/>
<dbReference type="EMBL" id="JAFNEN010004288">
    <property type="protein sequence ID" value="KAG8171219.1"/>
    <property type="molecule type" value="Genomic_DNA"/>
</dbReference>
<name>A0AAV6THA7_9ARAC</name>
<sequence>MKGPQTASGLPRGDLTSQTEILSVPHLPPTPRPPKRTPAMKNDQVQQRGSLFPGGGRHHWLVIRWASPPRENIRFGPFPSRGTTELGR</sequence>